<protein>
    <submittedName>
        <fullName evidence="2">Putative mucin-5ac</fullName>
    </submittedName>
</protein>
<dbReference type="EMBL" id="GITU01005853">
    <property type="protein sequence ID" value="MBC1174556.1"/>
    <property type="molecule type" value="Transcribed_RNA"/>
</dbReference>
<name>A0A7G3ATD6_LUTLO</name>
<dbReference type="VEuPathDB" id="VectorBase:LLONM1_004505"/>
<dbReference type="AlphaFoldDB" id="A0A7G3ATD6"/>
<sequence length="345" mass="39098">MPTVGVSLVGLVVTAGIASYLLGGPFGALRRSYDVDRKDDVYYNNNEEYAGPDGQFEEEWLSKVMAGSPSYRNSIRYHGYHPVQAPNQIYHTYATYKYPQYTRYRTVGQHTIPQPQYNSHPGYQQHTANYHTFKTYKPVQPVEMRNTQKSISGSLSYIPNEVQGKLNTGIDQVSTAGETVSEMKASQSITVGGINDDLTEKDNVLQHRSQFVVGSVINDESQDTMPVPEHGPRRRRSEPDERSSRSISDNEIDGDINDDVRLKQTTIQPESFEFTDTTFQGDVTSTTEIGEASSTEDTSFLNLIRRLIDLKIRFGLSFLQNATSTFQRYLHGVQERIDNHPTYYY</sequence>
<organism evidence="2">
    <name type="scientific">Lutzomyia longipalpis</name>
    <name type="common">Sand fly</name>
    <dbReference type="NCBI Taxonomy" id="7200"/>
    <lineage>
        <taxon>Eukaryota</taxon>
        <taxon>Metazoa</taxon>
        <taxon>Ecdysozoa</taxon>
        <taxon>Arthropoda</taxon>
        <taxon>Hexapoda</taxon>
        <taxon>Insecta</taxon>
        <taxon>Pterygota</taxon>
        <taxon>Neoptera</taxon>
        <taxon>Endopterygota</taxon>
        <taxon>Diptera</taxon>
        <taxon>Nematocera</taxon>
        <taxon>Psychodoidea</taxon>
        <taxon>Psychodidae</taxon>
        <taxon>Lutzomyia</taxon>
        <taxon>Lutzomyia</taxon>
    </lineage>
</organism>
<accession>A0A7G3ATD6</accession>
<evidence type="ECO:0000313" key="2">
    <source>
        <dbReference type="EMBL" id="MBC1174556.1"/>
    </source>
</evidence>
<proteinExistence type="predicted"/>
<evidence type="ECO:0000256" key="1">
    <source>
        <dbReference type="SAM" id="MobiDB-lite"/>
    </source>
</evidence>
<feature type="region of interest" description="Disordered" evidence="1">
    <location>
        <begin position="214"/>
        <end position="255"/>
    </location>
</feature>
<reference evidence="2" key="1">
    <citation type="journal article" date="2020" name="BMC">
        <title>Leishmania infection induces a limited differential gene expression in the sand fly midgut.</title>
        <authorList>
            <person name="Coutinho-Abreu I.V."/>
            <person name="Serafim T.D."/>
            <person name="Meneses C."/>
            <person name="Kamhawi S."/>
            <person name="Oliveira F."/>
            <person name="Valenzuela J.G."/>
        </authorList>
    </citation>
    <scope>NUCLEOTIDE SEQUENCE</scope>
    <source>
        <strain evidence="2">Jacobina</strain>
        <tissue evidence="2">Midgut</tissue>
    </source>
</reference>